<dbReference type="InterPro" id="IPR011008">
    <property type="entry name" value="Dimeric_a/b-barrel"/>
</dbReference>
<dbReference type="Proteomes" id="UP001501470">
    <property type="component" value="Unassembled WGS sequence"/>
</dbReference>
<evidence type="ECO:0000259" key="2">
    <source>
        <dbReference type="Pfam" id="PF03795"/>
    </source>
</evidence>
<sequence>MQYALLLYGDERVWQEADEAARREIYARHERFMKLLVERGALVGGAELAPTGTATTLRRDGAAVSVTDGPFAETAEQLAGFYLIEAADLDEALELARELPSGVVEVRPMVPGPKESS</sequence>
<dbReference type="SUPFAM" id="SSF54909">
    <property type="entry name" value="Dimeric alpha+beta barrel"/>
    <property type="match status" value="1"/>
</dbReference>
<reference evidence="4" key="1">
    <citation type="journal article" date="2019" name="Int. J. Syst. Evol. Microbiol.">
        <title>The Global Catalogue of Microorganisms (GCM) 10K type strain sequencing project: providing services to taxonomists for standard genome sequencing and annotation.</title>
        <authorList>
            <consortium name="The Broad Institute Genomics Platform"/>
            <consortium name="The Broad Institute Genome Sequencing Center for Infectious Disease"/>
            <person name="Wu L."/>
            <person name="Ma J."/>
        </authorList>
    </citation>
    <scope>NUCLEOTIDE SEQUENCE [LARGE SCALE GENOMIC DNA]</scope>
    <source>
        <strain evidence="4">JCM 15933</strain>
    </source>
</reference>
<dbReference type="InterPro" id="IPR005545">
    <property type="entry name" value="YCII"/>
</dbReference>
<dbReference type="Pfam" id="PF03795">
    <property type="entry name" value="YCII"/>
    <property type="match status" value="1"/>
</dbReference>
<name>A0ABP4P417_9ACTN</name>
<comment type="caution">
    <text evidence="3">The sequence shown here is derived from an EMBL/GenBank/DDBJ whole genome shotgun (WGS) entry which is preliminary data.</text>
</comment>
<comment type="similarity">
    <text evidence="1">Belongs to the YciI family.</text>
</comment>
<dbReference type="PANTHER" id="PTHR35174:SF3">
    <property type="entry name" value="BLL7171 PROTEIN"/>
    <property type="match status" value="1"/>
</dbReference>
<dbReference type="RefSeq" id="WP_344514659.1">
    <property type="nucleotide sequence ID" value="NZ_BAAAQD010000048.1"/>
</dbReference>
<dbReference type="EMBL" id="BAAAQD010000048">
    <property type="protein sequence ID" value="GAA1572431.1"/>
    <property type="molecule type" value="Genomic_DNA"/>
</dbReference>
<evidence type="ECO:0000313" key="4">
    <source>
        <dbReference type="Proteomes" id="UP001501470"/>
    </source>
</evidence>
<evidence type="ECO:0000256" key="1">
    <source>
        <dbReference type="ARBA" id="ARBA00007689"/>
    </source>
</evidence>
<feature type="domain" description="YCII-related" evidence="2">
    <location>
        <begin position="1"/>
        <end position="109"/>
    </location>
</feature>
<evidence type="ECO:0000313" key="3">
    <source>
        <dbReference type="EMBL" id="GAA1572431.1"/>
    </source>
</evidence>
<proteinExistence type="inferred from homology"/>
<gene>
    <name evidence="3" type="ORF">GCM10009827_113050</name>
</gene>
<keyword evidence="4" id="KW-1185">Reference proteome</keyword>
<protein>
    <submittedName>
        <fullName evidence="3">YciI family protein</fullName>
    </submittedName>
</protein>
<organism evidence="3 4">
    <name type="scientific">Dactylosporangium maewongense</name>
    <dbReference type="NCBI Taxonomy" id="634393"/>
    <lineage>
        <taxon>Bacteria</taxon>
        <taxon>Bacillati</taxon>
        <taxon>Actinomycetota</taxon>
        <taxon>Actinomycetes</taxon>
        <taxon>Micromonosporales</taxon>
        <taxon>Micromonosporaceae</taxon>
        <taxon>Dactylosporangium</taxon>
    </lineage>
</organism>
<dbReference type="Gene3D" id="3.30.70.1060">
    <property type="entry name" value="Dimeric alpha+beta barrel"/>
    <property type="match status" value="1"/>
</dbReference>
<dbReference type="PANTHER" id="PTHR35174">
    <property type="entry name" value="BLL7171 PROTEIN-RELATED"/>
    <property type="match status" value="1"/>
</dbReference>
<accession>A0ABP4P417</accession>